<dbReference type="InterPro" id="IPR023298">
    <property type="entry name" value="ATPase_P-typ_TM_dom_sf"/>
</dbReference>
<dbReference type="Pfam" id="PF16212">
    <property type="entry name" value="PhoLip_ATPase_C"/>
    <property type="match status" value="1"/>
</dbReference>
<sequence length="344" mass="38837">MNVTTVLCCRMTPLQKASIVQLVQIGLAESNHSRGRSSGAPVTAAVGDGGNDVAMILQANVGIGIYGKEGREATRAADYALPQFRFLQRLILVHGHWSYHRITSTMLLFYEKCVLFVTVQILMNFYAGFTAVSWFESTYYILYNLAMTGLMYMTLGIAEKVLTADQLLAHPRLYRHISNQRNLRLQIILLHVANGMWQGVVIFFTVYLVLLGTDLYSAAISRDPVQKTGVDLFDFTLAGASCYMYTVLVANLRLLIYVRDFNLAFGVTILVTFVLNLTILLILQVVVPPTDFHHNLYYKLGQSLCFWVILPIVVYTALFPALIWRILSDMWWEKQVQKNSICAP</sequence>
<dbReference type="InterPro" id="IPR032630">
    <property type="entry name" value="P_typ_ATPase_c"/>
</dbReference>
<reference evidence="9 10" key="2">
    <citation type="submission" date="2018-11" db="EMBL/GenBank/DDBJ databases">
        <authorList>
            <consortium name="Pathogen Informatics"/>
        </authorList>
    </citation>
    <scope>NUCLEOTIDE SEQUENCE [LARGE SCALE GENOMIC DNA]</scope>
    <source>
        <strain evidence="9 10">Egypt</strain>
    </source>
</reference>
<reference evidence="11" key="1">
    <citation type="submission" date="2016-06" db="UniProtKB">
        <authorList>
            <consortium name="WormBaseParasite"/>
        </authorList>
    </citation>
    <scope>IDENTIFICATION</scope>
</reference>
<keyword evidence="5 7" id="KW-1133">Transmembrane helix</keyword>
<keyword evidence="3" id="KW-0479">Metal-binding</keyword>
<feature type="transmembrane region" description="Helical" evidence="7">
    <location>
        <begin position="183"/>
        <end position="212"/>
    </location>
</feature>
<evidence type="ECO:0000259" key="8">
    <source>
        <dbReference type="Pfam" id="PF16212"/>
    </source>
</evidence>
<dbReference type="InterPro" id="IPR036412">
    <property type="entry name" value="HAD-like_sf"/>
</dbReference>
<evidence type="ECO:0000256" key="7">
    <source>
        <dbReference type="SAM" id="Phobius"/>
    </source>
</evidence>
<comment type="subcellular location">
    <subcellularLocation>
        <location evidence="1">Membrane</location>
        <topology evidence="1">Multi-pass membrane protein</topology>
    </subcellularLocation>
</comment>
<feature type="transmembrane region" description="Helical" evidence="7">
    <location>
        <begin position="113"/>
        <end position="135"/>
    </location>
</feature>
<proteinExistence type="predicted"/>
<dbReference type="SUPFAM" id="SSF81665">
    <property type="entry name" value="Calcium ATPase, transmembrane domain M"/>
    <property type="match status" value="1"/>
</dbReference>
<dbReference type="EMBL" id="UZAN01045339">
    <property type="protein sequence ID" value="VDP82483.1"/>
    <property type="molecule type" value="Genomic_DNA"/>
</dbReference>
<dbReference type="Proteomes" id="UP000272942">
    <property type="component" value="Unassembled WGS sequence"/>
</dbReference>
<feature type="transmembrane region" description="Helical" evidence="7">
    <location>
        <begin position="263"/>
        <end position="286"/>
    </location>
</feature>
<dbReference type="Gene3D" id="3.40.50.1000">
    <property type="entry name" value="HAD superfamily/HAD-like"/>
    <property type="match status" value="1"/>
</dbReference>
<keyword evidence="2 7" id="KW-0812">Transmembrane</keyword>
<dbReference type="InterPro" id="IPR001757">
    <property type="entry name" value="P_typ_ATPase"/>
</dbReference>
<gene>
    <name evidence="9" type="ORF">ECPE_LOCUS7978</name>
</gene>
<evidence type="ECO:0000256" key="3">
    <source>
        <dbReference type="ARBA" id="ARBA00022723"/>
    </source>
</evidence>
<dbReference type="GO" id="GO:0140326">
    <property type="term" value="F:ATPase-coupled intramembrane lipid transporter activity"/>
    <property type="evidence" value="ECO:0007669"/>
    <property type="project" value="TreeGrafter"/>
</dbReference>
<dbReference type="GO" id="GO:0005524">
    <property type="term" value="F:ATP binding"/>
    <property type="evidence" value="ECO:0007669"/>
    <property type="project" value="InterPro"/>
</dbReference>
<evidence type="ECO:0000313" key="10">
    <source>
        <dbReference type="Proteomes" id="UP000272942"/>
    </source>
</evidence>
<accession>A0A183ALZ3</accession>
<dbReference type="GO" id="GO:0005886">
    <property type="term" value="C:plasma membrane"/>
    <property type="evidence" value="ECO:0007669"/>
    <property type="project" value="TreeGrafter"/>
</dbReference>
<dbReference type="WBParaSite" id="ECPE_0000799901-mRNA-1">
    <property type="protein sequence ID" value="ECPE_0000799901-mRNA-1"/>
    <property type="gene ID" value="ECPE_0000799901"/>
</dbReference>
<evidence type="ECO:0000256" key="2">
    <source>
        <dbReference type="ARBA" id="ARBA00022692"/>
    </source>
</evidence>
<dbReference type="PANTHER" id="PTHR24092">
    <property type="entry name" value="PROBABLE PHOSPHOLIPID-TRANSPORTING ATPASE"/>
    <property type="match status" value="1"/>
</dbReference>
<keyword evidence="4" id="KW-0460">Magnesium</keyword>
<evidence type="ECO:0000256" key="1">
    <source>
        <dbReference type="ARBA" id="ARBA00004141"/>
    </source>
</evidence>
<dbReference type="NCBIfam" id="TIGR01494">
    <property type="entry name" value="ATPase_P-type"/>
    <property type="match status" value="1"/>
</dbReference>
<dbReference type="SUPFAM" id="SSF56784">
    <property type="entry name" value="HAD-like"/>
    <property type="match status" value="1"/>
</dbReference>
<evidence type="ECO:0000313" key="11">
    <source>
        <dbReference type="WBParaSite" id="ECPE_0000799901-mRNA-1"/>
    </source>
</evidence>
<organism evidence="11">
    <name type="scientific">Echinostoma caproni</name>
    <dbReference type="NCBI Taxonomy" id="27848"/>
    <lineage>
        <taxon>Eukaryota</taxon>
        <taxon>Metazoa</taxon>
        <taxon>Spiralia</taxon>
        <taxon>Lophotrochozoa</taxon>
        <taxon>Platyhelminthes</taxon>
        <taxon>Trematoda</taxon>
        <taxon>Digenea</taxon>
        <taxon>Plagiorchiida</taxon>
        <taxon>Echinostomata</taxon>
        <taxon>Echinostomatoidea</taxon>
        <taxon>Echinostomatidae</taxon>
        <taxon>Echinostoma</taxon>
    </lineage>
</organism>
<dbReference type="PANTHER" id="PTHR24092:SF175">
    <property type="entry name" value="PHOSPHOLIPID-TRANSPORTING ATPASE"/>
    <property type="match status" value="1"/>
</dbReference>
<dbReference type="GO" id="GO:0045332">
    <property type="term" value="P:phospholipid translocation"/>
    <property type="evidence" value="ECO:0007669"/>
    <property type="project" value="TreeGrafter"/>
</dbReference>
<keyword evidence="10" id="KW-1185">Reference proteome</keyword>
<keyword evidence="6 7" id="KW-0472">Membrane</keyword>
<feature type="transmembrane region" description="Helical" evidence="7">
    <location>
        <begin position="232"/>
        <end position="256"/>
    </location>
</feature>
<evidence type="ECO:0000256" key="4">
    <source>
        <dbReference type="ARBA" id="ARBA00022842"/>
    </source>
</evidence>
<dbReference type="OrthoDB" id="377733at2759"/>
<feature type="transmembrane region" description="Helical" evidence="7">
    <location>
        <begin position="141"/>
        <end position="162"/>
    </location>
</feature>
<evidence type="ECO:0000256" key="6">
    <source>
        <dbReference type="ARBA" id="ARBA00023136"/>
    </source>
</evidence>
<feature type="transmembrane region" description="Helical" evidence="7">
    <location>
        <begin position="306"/>
        <end position="327"/>
    </location>
</feature>
<name>A0A183ALZ3_9TREM</name>
<dbReference type="GO" id="GO:0005783">
    <property type="term" value="C:endoplasmic reticulum"/>
    <property type="evidence" value="ECO:0007669"/>
    <property type="project" value="TreeGrafter"/>
</dbReference>
<dbReference type="InterPro" id="IPR023214">
    <property type="entry name" value="HAD_sf"/>
</dbReference>
<evidence type="ECO:0000313" key="9">
    <source>
        <dbReference type="EMBL" id="VDP82483.1"/>
    </source>
</evidence>
<dbReference type="GO" id="GO:0046872">
    <property type="term" value="F:metal ion binding"/>
    <property type="evidence" value="ECO:0007669"/>
    <property type="project" value="UniProtKB-KW"/>
</dbReference>
<protein>
    <submittedName>
        <fullName evidence="11">PhoLip_ATPase_C domain-containing protein</fullName>
    </submittedName>
</protein>
<dbReference type="GO" id="GO:0016887">
    <property type="term" value="F:ATP hydrolysis activity"/>
    <property type="evidence" value="ECO:0007669"/>
    <property type="project" value="InterPro"/>
</dbReference>
<feature type="domain" description="P-type ATPase C-terminal" evidence="8">
    <location>
        <begin position="75"/>
        <end position="333"/>
    </location>
</feature>
<dbReference type="AlphaFoldDB" id="A0A183ALZ3"/>
<evidence type="ECO:0000256" key="5">
    <source>
        <dbReference type="ARBA" id="ARBA00022989"/>
    </source>
</evidence>